<dbReference type="Gene3D" id="3.40.50.2300">
    <property type="match status" value="2"/>
</dbReference>
<evidence type="ECO:0000256" key="1">
    <source>
        <dbReference type="ARBA" id="ARBA00004196"/>
    </source>
</evidence>
<evidence type="ECO:0000313" key="5">
    <source>
        <dbReference type="EMBL" id="RHC06840.1"/>
    </source>
</evidence>
<keyword evidence="3" id="KW-0732">Signal</keyword>
<dbReference type="PANTHER" id="PTHR46847:SF3">
    <property type="entry name" value="GALACTOFURANOSE-BINDING PROTEIN YTFQ"/>
    <property type="match status" value="1"/>
</dbReference>
<comment type="similarity">
    <text evidence="2">Belongs to the bacterial solute-binding protein 2 family.</text>
</comment>
<dbReference type="EMBL" id="QSHL01000005">
    <property type="protein sequence ID" value="RHC06840.1"/>
    <property type="molecule type" value="Genomic_DNA"/>
</dbReference>
<proteinExistence type="inferred from homology"/>
<evidence type="ECO:0000313" key="6">
    <source>
        <dbReference type="EMBL" id="RHH19957.1"/>
    </source>
</evidence>
<sequence length="358" mass="40216">MDCTMTQKREREQLLLILFRTVQRKWKMQKTKKINYIRKYRKILSLSIIVLLVIFTTAVPGVRGNTNEPEDTEGSAKVIGVSLASEQASYQQALGNLLEAEAEHDPNYQMTVQYAGWSISEQEKQLKTFIKEGVDAIILCPVNAKSFLNIIKDARKAGIPVINLNMKVDTVSTEYITTYVGGSMSEEADMAGQMAVECLGEKGKIGIIEGLQGSDPQIYRTQTFLKYVDSYPDIEIVGIMEGNWSRQKAALAVLDLIKKDKDIDLIYCHDSNMAMGAYEMLKKKGLEKQIHVIGIGSEQIYIDAVRDGKLYGIVTQSPEFEASFAWSCAKRAAEGFTLRFWYKTPASIMTKENVDQKS</sequence>
<dbReference type="InterPro" id="IPR025997">
    <property type="entry name" value="SBP_2_dom"/>
</dbReference>
<dbReference type="Proteomes" id="UP000284024">
    <property type="component" value="Unassembled WGS sequence"/>
</dbReference>
<dbReference type="SUPFAM" id="SSF53822">
    <property type="entry name" value="Periplasmic binding protein-like I"/>
    <property type="match status" value="1"/>
</dbReference>
<comment type="caution">
    <text evidence="6">The sequence shown here is derived from an EMBL/GenBank/DDBJ whole genome shotgun (WGS) entry which is preliminary data.</text>
</comment>
<protein>
    <recommendedName>
        <fullName evidence="4">Periplasmic binding protein domain-containing protein</fullName>
    </recommendedName>
</protein>
<dbReference type="GO" id="GO:0030313">
    <property type="term" value="C:cell envelope"/>
    <property type="evidence" value="ECO:0007669"/>
    <property type="project" value="UniProtKB-SubCell"/>
</dbReference>
<gene>
    <name evidence="6" type="ORF">DW222_03975</name>
    <name evidence="5" type="ORF">DW859_09020</name>
</gene>
<organism evidence="6 8">
    <name type="scientific">Blautia obeum</name>
    <dbReference type="NCBI Taxonomy" id="40520"/>
    <lineage>
        <taxon>Bacteria</taxon>
        <taxon>Bacillati</taxon>
        <taxon>Bacillota</taxon>
        <taxon>Clostridia</taxon>
        <taxon>Lachnospirales</taxon>
        <taxon>Lachnospiraceae</taxon>
        <taxon>Blautia</taxon>
    </lineage>
</organism>
<dbReference type="Proteomes" id="UP000265808">
    <property type="component" value="Unassembled WGS sequence"/>
</dbReference>
<reference evidence="7 8" key="1">
    <citation type="submission" date="2018-08" db="EMBL/GenBank/DDBJ databases">
        <title>A genome reference for cultivated species of the human gut microbiota.</title>
        <authorList>
            <person name="Zou Y."/>
            <person name="Xue W."/>
            <person name="Luo G."/>
        </authorList>
    </citation>
    <scope>NUCLEOTIDE SEQUENCE [LARGE SCALE GENOMIC DNA]</scope>
    <source>
        <strain evidence="6 8">AM18-2AC</strain>
        <strain evidence="5 7">AM37-4AC</strain>
    </source>
</reference>
<evidence type="ECO:0000313" key="7">
    <source>
        <dbReference type="Proteomes" id="UP000265808"/>
    </source>
</evidence>
<comment type="subcellular location">
    <subcellularLocation>
        <location evidence="1">Cell envelope</location>
    </subcellularLocation>
</comment>
<dbReference type="EMBL" id="QRJH01000002">
    <property type="protein sequence ID" value="RHH19957.1"/>
    <property type="molecule type" value="Genomic_DNA"/>
</dbReference>
<evidence type="ECO:0000256" key="3">
    <source>
        <dbReference type="ARBA" id="ARBA00022729"/>
    </source>
</evidence>
<evidence type="ECO:0000313" key="8">
    <source>
        <dbReference type="Proteomes" id="UP000284024"/>
    </source>
</evidence>
<feature type="domain" description="Periplasmic binding protein" evidence="4">
    <location>
        <begin position="79"/>
        <end position="335"/>
    </location>
</feature>
<dbReference type="Pfam" id="PF13407">
    <property type="entry name" value="Peripla_BP_4"/>
    <property type="match status" value="1"/>
</dbReference>
<evidence type="ECO:0000256" key="2">
    <source>
        <dbReference type="ARBA" id="ARBA00007639"/>
    </source>
</evidence>
<accession>A0A414W3H9</accession>
<dbReference type="AlphaFoldDB" id="A0A414W3H9"/>
<dbReference type="GO" id="GO:0030246">
    <property type="term" value="F:carbohydrate binding"/>
    <property type="evidence" value="ECO:0007669"/>
    <property type="project" value="UniProtKB-ARBA"/>
</dbReference>
<evidence type="ECO:0000259" key="4">
    <source>
        <dbReference type="Pfam" id="PF13407"/>
    </source>
</evidence>
<name>A0A414W3H9_9FIRM</name>
<dbReference type="PANTHER" id="PTHR46847">
    <property type="entry name" value="D-ALLOSE-BINDING PERIPLASMIC PROTEIN-RELATED"/>
    <property type="match status" value="1"/>
</dbReference>
<dbReference type="CDD" id="cd01536">
    <property type="entry name" value="PBP1_ABC_sugar_binding-like"/>
    <property type="match status" value="1"/>
</dbReference>
<dbReference type="InterPro" id="IPR028082">
    <property type="entry name" value="Peripla_BP_I"/>
</dbReference>